<comment type="caution">
    <text evidence="2">The sequence shown here is derived from an EMBL/GenBank/DDBJ whole genome shotgun (WGS) entry which is preliminary data.</text>
</comment>
<gene>
    <name evidence="2" type="ORF">LV89_04032</name>
</gene>
<reference evidence="2 3" key="1">
    <citation type="submission" date="2018-05" db="EMBL/GenBank/DDBJ databases">
        <title>Genomic Encyclopedia of Archaeal and Bacterial Type Strains, Phase II (KMG-II): from individual species to whole genera.</title>
        <authorList>
            <person name="Goeker M."/>
        </authorList>
    </citation>
    <scope>NUCLEOTIDE SEQUENCE [LARGE SCALE GENOMIC DNA]</scope>
    <source>
        <strain evidence="2 3">DSM 22214</strain>
    </source>
</reference>
<sequence>MTHTVQAKETLFSIAKKYSTNVDQLIKINGLKSNNLFIGQVIKIDFPTPVAPTPTPPAANISVFAQRNVFQVKKENKGSFNNYVLTFPTPNGTVSTGIMRDNYPSTNLANPKGVSYIGQSLFQTNTPLFSDLCQQPFYIDLLHYIAKNEGCFDAINSYDKAIFSFGFIQFTGGLASGSMLTRVLQRFKTKDEYAFNDCFGKYGMNIQNYKTPLFQVETTTGIKEGDAAYLEVANNLPLTTAFIASGFRRSMIRSQVEIALEEYVLKALSPTQMIVINGVNIALNQILRTQGGFALRVDLCVNRGLGGSLIVLKKAIEQVVAESGVTDLSRINEKRVVEIVAQNDVEAWKKQRVLKIIDSGFSFLK</sequence>
<organism evidence="2 3">
    <name type="scientific">Arcicella aurantiaca</name>
    <dbReference type="NCBI Taxonomy" id="591202"/>
    <lineage>
        <taxon>Bacteria</taxon>
        <taxon>Pseudomonadati</taxon>
        <taxon>Bacteroidota</taxon>
        <taxon>Cytophagia</taxon>
        <taxon>Cytophagales</taxon>
        <taxon>Flectobacillaceae</taxon>
        <taxon>Arcicella</taxon>
    </lineage>
</organism>
<name>A0A316DKW5_9BACT</name>
<proteinExistence type="predicted"/>
<dbReference type="RefSeq" id="WP_109744693.1">
    <property type="nucleotide sequence ID" value="NZ_QGGO01000028.1"/>
</dbReference>
<dbReference type="PROSITE" id="PS51782">
    <property type="entry name" value="LYSM"/>
    <property type="match status" value="1"/>
</dbReference>
<evidence type="ECO:0000313" key="2">
    <source>
        <dbReference type="EMBL" id="PWK18897.1"/>
    </source>
</evidence>
<dbReference type="SMART" id="SM00257">
    <property type="entry name" value="LysM"/>
    <property type="match status" value="1"/>
</dbReference>
<dbReference type="AlphaFoldDB" id="A0A316DKW5"/>
<dbReference type="Proteomes" id="UP000245489">
    <property type="component" value="Unassembled WGS sequence"/>
</dbReference>
<keyword evidence="3" id="KW-1185">Reference proteome</keyword>
<evidence type="ECO:0000313" key="3">
    <source>
        <dbReference type="Proteomes" id="UP000245489"/>
    </source>
</evidence>
<dbReference type="Gene3D" id="3.10.350.10">
    <property type="entry name" value="LysM domain"/>
    <property type="match status" value="1"/>
</dbReference>
<dbReference type="PANTHER" id="PTHR33734:SF22">
    <property type="entry name" value="MEMBRANE-BOUND LYTIC MUREIN TRANSGLYCOSYLASE D"/>
    <property type="match status" value="1"/>
</dbReference>
<dbReference type="InterPro" id="IPR036779">
    <property type="entry name" value="LysM_dom_sf"/>
</dbReference>
<accession>A0A316DKW5</accession>
<dbReference type="InterPro" id="IPR018392">
    <property type="entry name" value="LysM"/>
</dbReference>
<dbReference type="SUPFAM" id="SSF54106">
    <property type="entry name" value="LysM domain"/>
    <property type="match status" value="1"/>
</dbReference>
<dbReference type="Pfam" id="PF01476">
    <property type="entry name" value="LysM"/>
    <property type="match status" value="1"/>
</dbReference>
<feature type="domain" description="LysM" evidence="1">
    <location>
        <begin position="1"/>
        <end position="44"/>
    </location>
</feature>
<protein>
    <submittedName>
        <fullName evidence="2">Peptidoglycan endopeptidase LytF</fullName>
    </submittedName>
</protein>
<dbReference type="CDD" id="cd00118">
    <property type="entry name" value="LysM"/>
    <property type="match status" value="1"/>
</dbReference>
<dbReference type="PANTHER" id="PTHR33734">
    <property type="entry name" value="LYSM DOMAIN-CONTAINING GPI-ANCHORED PROTEIN 2"/>
    <property type="match status" value="1"/>
</dbReference>
<dbReference type="OrthoDB" id="2149800at2"/>
<dbReference type="EMBL" id="QGGO01000028">
    <property type="protein sequence ID" value="PWK18897.1"/>
    <property type="molecule type" value="Genomic_DNA"/>
</dbReference>
<evidence type="ECO:0000259" key="1">
    <source>
        <dbReference type="PROSITE" id="PS51782"/>
    </source>
</evidence>